<proteinExistence type="predicted"/>
<dbReference type="EMBL" id="CAJVPW010005616">
    <property type="protein sequence ID" value="CAG8557759.1"/>
    <property type="molecule type" value="Genomic_DNA"/>
</dbReference>
<evidence type="ECO:0000313" key="2">
    <source>
        <dbReference type="Proteomes" id="UP000789366"/>
    </source>
</evidence>
<dbReference type="Proteomes" id="UP000789366">
    <property type="component" value="Unassembled WGS sequence"/>
</dbReference>
<accession>A0ACA9M290</accession>
<reference evidence="1" key="1">
    <citation type="submission" date="2021-06" db="EMBL/GenBank/DDBJ databases">
        <authorList>
            <person name="Kallberg Y."/>
            <person name="Tangrot J."/>
            <person name="Rosling A."/>
        </authorList>
    </citation>
    <scope>NUCLEOTIDE SEQUENCE</scope>
    <source>
        <strain evidence="1">28 12/20/2015</strain>
    </source>
</reference>
<protein>
    <submittedName>
        <fullName evidence="1">12830_t:CDS:1</fullName>
    </submittedName>
</protein>
<gene>
    <name evidence="1" type="ORF">SPELUC_LOCUS5476</name>
</gene>
<sequence length="71" mass="8065">MSTELAFCRAKAYTNIACIYVPIFLQPNSILEAHTLLWLYRAHYCTALQPSRGHFSLIIPRLENTLAEATP</sequence>
<comment type="caution">
    <text evidence="1">The sequence shown here is derived from an EMBL/GenBank/DDBJ whole genome shotgun (WGS) entry which is preliminary data.</text>
</comment>
<evidence type="ECO:0000313" key="1">
    <source>
        <dbReference type="EMBL" id="CAG8557759.1"/>
    </source>
</evidence>
<organism evidence="1 2">
    <name type="scientific">Cetraspora pellucida</name>
    <dbReference type="NCBI Taxonomy" id="1433469"/>
    <lineage>
        <taxon>Eukaryota</taxon>
        <taxon>Fungi</taxon>
        <taxon>Fungi incertae sedis</taxon>
        <taxon>Mucoromycota</taxon>
        <taxon>Glomeromycotina</taxon>
        <taxon>Glomeromycetes</taxon>
        <taxon>Diversisporales</taxon>
        <taxon>Gigasporaceae</taxon>
        <taxon>Cetraspora</taxon>
    </lineage>
</organism>
<name>A0ACA9M290_9GLOM</name>
<keyword evidence="2" id="KW-1185">Reference proteome</keyword>